<evidence type="ECO:0000313" key="3">
    <source>
        <dbReference type="Proteomes" id="UP000677668"/>
    </source>
</evidence>
<keyword evidence="3" id="KW-1185">Reference proteome</keyword>
<proteinExistence type="predicted"/>
<name>A0ABX8B023_9BACT</name>
<dbReference type="Proteomes" id="UP000677668">
    <property type="component" value="Chromosome 1"/>
</dbReference>
<feature type="compositionally biased region" description="Polar residues" evidence="1">
    <location>
        <begin position="43"/>
        <end position="52"/>
    </location>
</feature>
<evidence type="ECO:0008006" key="4">
    <source>
        <dbReference type="Google" id="ProtNLM"/>
    </source>
</evidence>
<dbReference type="Gene3D" id="2.50.20.10">
    <property type="entry name" value="Lipoprotein localisation LolA/LolB/LppX"/>
    <property type="match status" value="1"/>
</dbReference>
<evidence type="ECO:0000313" key="2">
    <source>
        <dbReference type="EMBL" id="QUV94309.1"/>
    </source>
</evidence>
<protein>
    <recommendedName>
        <fullName evidence="4">Outer membrane lipoprotein-sorting protein</fullName>
    </recommendedName>
</protein>
<evidence type="ECO:0000256" key="1">
    <source>
        <dbReference type="SAM" id="MobiDB-lite"/>
    </source>
</evidence>
<sequence length="294" mass="34027">MTAHRVHRTLSKPCTTLLAGALLGWGSLGIVTTPAQSGGRPRTVTQPPTGSAEQEFPSPNAGRSTPPNVRRGSPLDIAQVIERFTENESLLMREFANYIYRQEVRMQTLGFDDRPTGEFYRLSEVSFTESGQRREEVKRFPPSTLQGLQITPADLEDFGTTKPFAITRENAPLYHIEYVTRERLDELDTYVFDVRPKRVPKFEQGGKRFFTGRVWVDTQDLMVVKTAGRTLPEDRNNKFPRFESYRENIDGRFWFPTYVYADDTLEFPNQSIHIRLEIRYTNYRRFQTDVKVLD</sequence>
<dbReference type="EMBL" id="CP072642">
    <property type="protein sequence ID" value="QUV94309.1"/>
    <property type="molecule type" value="Genomic_DNA"/>
</dbReference>
<dbReference type="RefSeq" id="WP_211422610.1">
    <property type="nucleotide sequence ID" value="NZ_CP072642.1"/>
</dbReference>
<gene>
    <name evidence="2" type="ORF">J8C05_02340</name>
</gene>
<reference evidence="2 3" key="1">
    <citation type="submission" date="2021-03" db="EMBL/GenBank/DDBJ databases">
        <title>Genomic and phenotypic characterization of Chloracidobacterium isolates provides evidence for multiple species.</title>
        <authorList>
            <person name="Saini M.K."/>
            <person name="Costas A.M.G."/>
            <person name="Tank M."/>
            <person name="Bryant D.A."/>
        </authorList>
    </citation>
    <scope>NUCLEOTIDE SEQUENCE [LARGE SCALE GENOMIC DNA]</scope>
    <source>
        <strain evidence="2 3">N</strain>
    </source>
</reference>
<organism evidence="2 3">
    <name type="scientific">Chloracidobacterium sp. N</name>
    <dbReference type="NCBI Taxonomy" id="2821540"/>
    <lineage>
        <taxon>Bacteria</taxon>
        <taxon>Pseudomonadati</taxon>
        <taxon>Acidobacteriota</taxon>
        <taxon>Terriglobia</taxon>
        <taxon>Terriglobales</taxon>
        <taxon>Acidobacteriaceae</taxon>
        <taxon>Chloracidobacterium</taxon>
        <taxon>Chloracidobacterium aggregatum</taxon>
    </lineage>
</organism>
<accession>A0ABX8B023</accession>
<feature type="region of interest" description="Disordered" evidence="1">
    <location>
        <begin position="34"/>
        <end position="74"/>
    </location>
</feature>